<sequence>MKRAISLSFAVFLLSASLKISAQEIGQTNIQPLNNSVSIVAQLQPVSFNYDSKWAEKLKLSDKSQMGFVASDVQKILPALVRRQAKDYPSGKNAFKTATVSTVDYESLIPLLVGSIKEQQQQIEQLRAEVDSLKSKNTK</sequence>
<protein>
    <submittedName>
        <fullName evidence="3">Tail fiber domain-containing protein</fullName>
    </submittedName>
</protein>
<dbReference type="OrthoDB" id="839742at2"/>
<keyword evidence="4" id="KW-1185">Reference proteome</keyword>
<evidence type="ECO:0000313" key="3">
    <source>
        <dbReference type="EMBL" id="RNL50263.1"/>
    </source>
</evidence>
<dbReference type="InterPro" id="IPR030392">
    <property type="entry name" value="S74_ICA"/>
</dbReference>
<evidence type="ECO:0000313" key="4">
    <source>
        <dbReference type="Proteomes" id="UP000274046"/>
    </source>
</evidence>
<evidence type="ECO:0000259" key="2">
    <source>
        <dbReference type="PROSITE" id="PS51688"/>
    </source>
</evidence>
<dbReference type="EMBL" id="RBEE01000044">
    <property type="protein sequence ID" value="RNL50263.1"/>
    <property type="molecule type" value="Genomic_DNA"/>
</dbReference>
<dbReference type="Proteomes" id="UP000274046">
    <property type="component" value="Unassembled WGS sequence"/>
</dbReference>
<proteinExistence type="predicted"/>
<feature type="chain" id="PRO_5018168285" evidence="1">
    <location>
        <begin position="23"/>
        <end position="139"/>
    </location>
</feature>
<evidence type="ECO:0000256" key="1">
    <source>
        <dbReference type="SAM" id="SignalP"/>
    </source>
</evidence>
<feature type="domain" description="Peptidase S74" evidence="2">
    <location>
        <begin position="1"/>
        <end position="130"/>
    </location>
</feature>
<comment type="caution">
    <text evidence="3">The sequence shown here is derived from an EMBL/GenBank/DDBJ whole genome shotgun (WGS) entry which is preliminary data.</text>
</comment>
<dbReference type="RefSeq" id="WP_123207375.1">
    <property type="nucleotide sequence ID" value="NZ_RBEE01000044.1"/>
</dbReference>
<organism evidence="3 4">
    <name type="scientific">Pedobacter jejuensis</name>
    <dbReference type="NCBI Taxonomy" id="1268550"/>
    <lineage>
        <taxon>Bacteria</taxon>
        <taxon>Pseudomonadati</taxon>
        <taxon>Bacteroidota</taxon>
        <taxon>Sphingobacteriia</taxon>
        <taxon>Sphingobacteriales</taxon>
        <taxon>Sphingobacteriaceae</taxon>
        <taxon>Pedobacter</taxon>
    </lineage>
</organism>
<gene>
    <name evidence="3" type="ORF">D7004_18855</name>
</gene>
<dbReference type="Pfam" id="PF13884">
    <property type="entry name" value="Peptidase_S74"/>
    <property type="match status" value="1"/>
</dbReference>
<keyword evidence="1" id="KW-0732">Signal</keyword>
<dbReference type="PROSITE" id="PS51688">
    <property type="entry name" value="ICA"/>
    <property type="match status" value="1"/>
</dbReference>
<dbReference type="AlphaFoldDB" id="A0A3N0BP19"/>
<feature type="signal peptide" evidence="1">
    <location>
        <begin position="1"/>
        <end position="22"/>
    </location>
</feature>
<name>A0A3N0BP19_9SPHI</name>
<reference evidence="3 4" key="1">
    <citation type="submission" date="2018-10" db="EMBL/GenBank/DDBJ databases">
        <title>Genome sequencing of Pedobacter jejuensis TNB23.</title>
        <authorList>
            <person name="Cho Y.-J."/>
            <person name="Cho A."/>
            <person name="Kim O.-S."/>
        </authorList>
    </citation>
    <scope>NUCLEOTIDE SEQUENCE [LARGE SCALE GENOMIC DNA]</scope>
    <source>
        <strain evidence="3 4">TNB23</strain>
    </source>
</reference>
<accession>A0A3N0BP19</accession>